<dbReference type="AlphaFoldDB" id="A0A918B5L8"/>
<gene>
    <name evidence="1" type="ORF">GCM10010249_55710</name>
</gene>
<reference evidence="1" key="2">
    <citation type="submission" date="2020-09" db="EMBL/GenBank/DDBJ databases">
        <authorList>
            <person name="Sun Q."/>
            <person name="Ohkuma M."/>
        </authorList>
    </citation>
    <scope>NUCLEOTIDE SEQUENCE</scope>
    <source>
        <strain evidence="1">JCM 4335</strain>
    </source>
</reference>
<protein>
    <submittedName>
        <fullName evidence="1">Uncharacterized protein</fullName>
    </submittedName>
</protein>
<accession>A0A918B5L8</accession>
<organism evidence="1 2">
    <name type="scientific">Streptomyces roseolilacinus</name>
    <dbReference type="NCBI Taxonomy" id="66904"/>
    <lineage>
        <taxon>Bacteria</taxon>
        <taxon>Bacillati</taxon>
        <taxon>Actinomycetota</taxon>
        <taxon>Actinomycetes</taxon>
        <taxon>Kitasatosporales</taxon>
        <taxon>Streptomycetaceae</taxon>
        <taxon>Streptomyces</taxon>
    </lineage>
</organism>
<evidence type="ECO:0000313" key="1">
    <source>
        <dbReference type="EMBL" id="GGQ29796.1"/>
    </source>
</evidence>
<proteinExistence type="predicted"/>
<name>A0A918B5L8_9ACTN</name>
<keyword evidence="2" id="KW-1185">Reference proteome</keyword>
<dbReference type="Proteomes" id="UP000654123">
    <property type="component" value="Unassembled WGS sequence"/>
</dbReference>
<dbReference type="EMBL" id="BMSV01000014">
    <property type="protein sequence ID" value="GGQ29796.1"/>
    <property type="molecule type" value="Genomic_DNA"/>
</dbReference>
<reference evidence="1" key="1">
    <citation type="journal article" date="2014" name="Int. J. Syst. Evol. Microbiol.">
        <title>Complete genome sequence of Corynebacterium casei LMG S-19264T (=DSM 44701T), isolated from a smear-ripened cheese.</title>
        <authorList>
            <consortium name="US DOE Joint Genome Institute (JGI-PGF)"/>
            <person name="Walter F."/>
            <person name="Albersmeier A."/>
            <person name="Kalinowski J."/>
            <person name="Ruckert C."/>
        </authorList>
    </citation>
    <scope>NUCLEOTIDE SEQUENCE</scope>
    <source>
        <strain evidence="1">JCM 4335</strain>
    </source>
</reference>
<sequence length="134" mass="14425">MVGAHLARPAVHLARELALGPAAAHEPRAELFVRALPGIRTVRAAAAHWKAPIRRISVLPNPGRNAVDRALVSGVRTLRTGYRVASGIPTSADATRGSRTESNLTLTHLARQIAETPPFATPSNELPYRQARFT</sequence>
<comment type="caution">
    <text evidence="1">The sequence shown here is derived from an EMBL/GenBank/DDBJ whole genome shotgun (WGS) entry which is preliminary data.</text>
</comment>
<evidence type="ECO:0000313" key="2">
    <source>
        <dbReference type="Proteomes" id="UP000654123"/>
    </source>
</evidence>